<protein>
    <recommendedName>
        <fullName evidence="1">VOC domain-containing protein</fullName>
    </recommendedName>
</protein>
<dbReference type="InterPro" id="IPR004360">
    <property type="entry name" value="Glyas_Fos-R_dOase_dom"/>
</dbReference>
<reference evidence="3" key="1">
    <citation type="submission" date="2016-10" db="EMBL/GenBank/DDBJ databases">
        <authorList>
            <person name="Varghese N."/>
            <person name="Submissions S."/>
        </authorList>
    </citation>
    <scope>NUCLEOTIDE SEQUENCE [LARGE SCALE GENOMIC DNA]</scope>
    <source>
        <strain evidence="3">DSM 45962</strain>
    </source>
</reference>
<dbReference type="Pfam" id="PF00903">
    <property type="entry name" value="Glyoxalase"/>
    <property type="match status" value="1"/>
</dbReference>
<organism evidence="2 3">
    <name type="scientific">Klenkia taihuensis</name>
    <dbReference type="NCBI Taxonomy" id="1225127"/>
    <lineage>
        <taxon>Bacteria</taxon>
        <taxon>Bacillati</taxon>
        <taxon>Actinomycetota</taxon>
        <taxon>Actinomycetes</taxon>
        <taxon>Geodermatophilales</taxon>
        <taxon>Geodermatophilaceae</taxon>
        <taxon>Klenkia</taxon>
    </lineage>
</organism>
<dbReference type="Gene3D" id="3.10.180.10">
    <property type="entry name" value="2,3-Dihydroxybiphenyl 1,2-Dioxygenase, domain 1"/>
    <property type="match status" value="1"/>
</dbReference>
<evidence type="ECO:0000313" key="2">
    <source>
        <dbReference type="EMBL" id="SFD29056.1"/>
    </source>
</evidence>
<evidence type="ECO:0000259" key="1">
    <source>
        <dbReference type="PROSITE" id="PS51819"/>
    </source>
</evidence>
<keyword evidence="3" id="KW-1185">Reference proteome</keyword>
<sequence length="154" mass="16294">MPDLSVVRARVGAMRPFISLVTLGTTDLPRARAFYEALGWRESSQSTDEVAFLQGAGTHLGLWSRAELAADSEVPDDHGGWGGTTLAHNVGSPAEVDAVLAEAAAADGTVLRAGSETFWGGYNGVFADPDGHRWEIAHNPAWPLDDAGRAQLPD</sequence>
<evidence type="ECO:0000313" key="3">
    <source>
        <dbReference type="Proteomes" id="UP000199022"/>
    </source>
</evidence>
<dbReference type="AlphaFoldDB" id="A0A1I1R3X8"/>
<dbReference type="Proteomes" id="UP000199022">
    <property type="component" value="Unassembled WGS sequence"/>
</dbReference>
<proteinExistence type="predicted"/>
<dbReference type="InterPro" id="IPR037523">
    <property type="entry name" value="VOC_core"/>
</dbReference>
<dbReference type="PANTHER" id="PTHR36503">
    <property type="entry name" value="BLR2520 PROTEIN"/>
    <property type="match status" value="1"/>
</dbReference>
<dbReference type="SUPFAM" id="SSF54593">
    <property type="entry name" value="Glyoxalase/Bleomycin resistance protein/Dihydroxybiphenyl dioxygenase"/>
    <property type="match status" value="1"/>
</dbReference>
<feature type="domain" description="VOC" evidence="1">
    <location>
        <begin position="17"/>
        <end position="139"/>
    </location>
</feature>
<dbReference type="PANTHER" id="PTHR36503:SF1">
    <property type="entry name" value="BLR2520 PROTEIN"/>
    <property type="match status" value="1"/>
</dbReference>
<dbReference type="EMBL" id="FOMD01000003">
    <property type="protein sequence ID" value="SFD29056.1"/>
    <property type="molecule type" value="Genomic_DNA"/>
</dbReference>
<dbReference type="PROSITE" id="PS51819">
    <property type="entry name" value="VOC"/>
    <property type="match status" value="1"/>
</dbReference>
<name>A0A1I1R3X8_9ACTN</name>
<gene>
    <name evidence="2" type="ORF">SAMN05661030_3098</name>
</gene>
<accession>A0A1I1R3X8</accession>
<dbReference type="InterPro" id="IPR029068">
    <property type="entry name" value="Glyas_Bleomycin-R_OHBP_Dase"/>
</dbReference>